<dbReference type="OrthoDB" id="2679997at2"/>
<keyword evidence="1" id="KW-0175">Coiled coil</keyword>
<proteinExistence type="predicted"/>
<dbReference type="Proteomes" id="UP000281498">
    <property type="component" value="Unassembled WGS sequence"/>
</dbReference>
<gene>
    <name evidence="2" type="ORF">CR203_10245</name>
</gene>
<dbReference type="AlphaFoldDB" id="A0A3A9K548"/>
<evidence type="ECO:0000313" key="2">
    <source>
        <dbReference type="EMBL" id="RKL67717.1"/>
    </source>
</evidence>
<dbReference type="RefSeq" id="WP_110935121.1">
    <property type="nucleotide sequence ID" value="NZ_KZ614146.1"/>
</dbReference>
<evidence type="ECO:0000256" key="1">
    <source>
        <dbReference type="SAM" id="Coils"/>
    </source>
</evidence>
<reference evidence="2 3" key="1">
    <citation type="submission" date="2017-10" db="EMBL/GenBank/DDBJ databases">
        <title>Bacillus sp. nov., a halophilic bacterium isolated from a Keqin Lake.</title>
        <authorList>
            <person name="Wang H."/>
        </authorList>
    </citation>
    <scope>NUCLEOTIDE SEQUENCE [LARGE SCALE GENOMIC DNA]</scope>
    <source>
        <strain evidence="2 3">KCTC 13187</strain>
    </source>
</reference>
<name>A0A3A9K548_9BACI</name>
<feature type="coiled-coil region" evidence="1">
    <location>
        <begin position="23"/>
        <end position="59"/>
    </location>
</feature>
<evidence type="ECO:0000313" key="3">
    <source>
        <dbReference type="Proteomes" id="UP000281498"/>
    </source>
</evidence>
<sequence>MEEDPLFTRSNTRFTSIQLKQHLLYYRSEMQKYKSHIKKLERRLDKEKLEEDLKIEEEQAKKPQGSEISAHAFLSYTLFLPKDAKESDPTIHAIGHYHFKNTGTVTLVDPFICFKVSPSTNVQLGGKIDYKKDDTSFSNMLAPLEKWQYIQENWKDVVADKGEHWLKPMHVKEIEPGETASFQQFDFTFSPQEDHSRYVVDAFFYAVQIPHGIKSDTSISFYYK</sequence>
<accession>A0A3A9K548</accession>
<organism evidence="2 3">
    <name type="scientific">Salipaludibacillus neizhouensis</name>
    <dbReference type="NCBI Taxonomy" id="885475"/>
    <lineage>
        <taxon>Bacteria</taxon>
        <taxon>Bacillati</taxon>
        <taxon>Bacillota</taxon>
        <taxon>Bacilli</taxon>
        <taxon>Bacillales</taxon>
        <taxon>Bacillaceae</taxon>
    </lineage>
</organism>
<comment type="caution">
    <text evidence="2">The sequence shown here is derived from an EMBL/GenBank/DDBJ whole genome shotgun (WGS) entry which is preliminary data.</text>
</comment>
<keyword evidence="3" id="KW-1185">Reference proteome</keyword>
<dbReference type="EMBL" id="PDOE01000003">
    <property type="protein sequence ID" value="RKL67717.1"/>
    <property type="molecule type" value="Genomic_DNA"/>
</dbReference>
<protein>
    <submittedName>
        <fullName evidence="2">Uncharacterized protein</fullName>
    </submittedName>
</protein>